<evidence type="ECO:0000256" key="3">
    <source>
        <dbReference type="ARBA" id="ARBA00022692"/>
    </source>
</evidence>
<dbReference type="Proteomes" id="UP000679179">
    <property type="component" value="Unassembled WGS sequence"/>
</dbReference>
<keyword evidence="5 8" id="KW-0472">Membrane</keyword>
<organism evidence="9 10">
    <name type="scientific">Clostridium polyendosporum</name>
    <dbReference type="NCBI Taxonomy" id="69208"/>
    <lineage>
        <taxon>Bacteria</taxon>
        <taxon>Bacillati</taxon>
        <taxon>Bacillota</taxon>
        <taxon>Clostridia</taxon>
        <taxon>Eubacteriales</taxon>
        <taxon>Clostridiaceae</taxon>
        <taxon>Clostridium</taxon>
    </lineage>
</organism>
<dbReference type="PANTHER" id="PTHR37485:SF1">
    <property type="entry name" value="CELL DIVISION PROTEIN FTSB"/>
    <property type="match status" value="1"/>
</dbReference>
<protein>
    <submittedName>
        <fullName evidence="9">Dihydroorotate dehydrogenase</fullName>
    </submittedName>
</protein>
<keyword evidence="2" id="KW-0132">Cell division</keyword>
<keyword evidence="10" id="KW-1185">Reference proteome</keyword>
<dbReference type="AlphaFoldDB" id="A0A919VHX3"/>
<evidence type="ECO:0000256" key="8">
    <source>
        <dbReference type="SAM" id="Phobius"/>
    </source>
</evidence>
<evidence type="ECO:0000256" key="5">
    <source>
        <dbReference type="ARBA" id="ARBA00023136"/>
    </source>
</evidence>
<dbReference type="InterPro" id="IPR007060">
    <property type="entry name" value="FtsL/DivIC"/>
</dbReference>
<evidence type="ECO:0000256" key="2">
    <source>
        <dbReference type="ARBA" id="ARBA00022618"/>
    </source>
</evidence>
<comment type="caution">
    <text evidence="9">The sequence shown here is derived from an EMBL/GenBank/DDBJ whole genome shotgun (WGS) entry which is preliminary data.</text>
</comment>
<keyword evidence="4 8" id="KW-1133">Transmembrane helix</keyword>
<keyword evidence="1" id="KW-1003">Cell membrane</keyword>
<dbReference type="Pfam" id="PF04977">
    <property type="entry name" value="DivIC"/>
    <property type="match status" value="1"/>
</dbReference>
<proteinExistence type="predicted"/>
<dbReference type="RefSeq" id="WP_212904859.1">
    <property type="nucleotide sequence ID" value="NZ_BOPZ01000029.1"/>
</dbReference>
<accession>A0A919VHX3</accession>
<dbReference type="PANTHER" id="PTHR37485">
    <property type="entry name" value="CELL DIVISION PROTEIN FTSB"/>
    <property type="match status" value="1"/>
</dbReference>
<dbReference type="InterPro" id="IPR023081">
    <property type="entry name" value="Cell_div_FtsB"/>
</dbReference>
<name>A0A919VHX3_9CLOT</name>
<evidence type="ECO:0000256" key="6">
    <source>
        <dbReference type="ARBA" id="ARBA00023306"/>
    </source>
</evidence>
<evidence type="ECO:0000256" key="7">
    <source>
        <dbReference type="SAM" id="Coils"/>
    </source>
</evidence>
<evidence type="ECO:0000256" key="4">
    <source>
        <dbReference type="ARBA" id="ARBA00022989"/>
    </source>
</evidence>
<feature type="transmembrane region" description="Helical" evidence="8">
    <location>
        <begin position="6"/>
        <end position="24"/>
    </location>
</feature>
<evidence type="ECO:0000313" key="9">
    <source>
        <dbReference type="EMBL" id="GIM30181.1"/>
    </source>
</evidence>
<sequence>MRKTITLKNIVIVILISIFCFSFVRQQLTMRKIEIQINESQEELEKIKQNNEKLKEEVDLSKTDSYIEKMARERLGMIKPGEKKVQLNGNTNDSSTNK</sequence>
<evidence type="ECO:0000313" key="10">
    <source>
        <dbReference type="Proteomes" id="UP000679179"/>
    </source>
</evidence>
<evidence type="ECO:0000256" key="1">
    <source>
        <dbReference type="ARBA" id="ARBA00022475"/>
    </source>
</evidence>
<keyword evidence="3 8" id="KW-0812">Transmembrane</keyword>
<dbReference type="EMBL" id="BOPZ01000029">
    <property type="protein sequence ID" value="GIM30181.1"/>
    <property type="molecule type" value="Genomic_DNA"/>
</dbReference>
<reference evidence="9" key="1">
    <citation type="submission" date="2021-03" db="EMBL/GenBank/DDBJ databases">
        <title>Taxonomic study of Clostridium polyendosporum from meadow-gley soil under rice.</title>
        <authorList>
            <person name="Kobayashi H."/>
            <person name="Tanizawa Y."/>
            <person name="Yagura M."/>
        </authorList>
    </citation>
    <scope>NUCLEOTIDE SEQUENCE</scope>
    <source>
        <strain evidence="9">JCM 30710</strain>
    </source>
</reference>
<keyword evidence="7" id="KW-0175">Coiled coil</keyword>
<feature type="coiled-coil region" evidence="7">
    <location>
        <begin position="30"/>
        <end position="64"/>
    </location>
</feature>
<keyword evidence="6" id="KW-0131">Cell cycle</keyword>
<dbReference type="GO" id="GO:0043093">
    <property type="term" value="P:FtsZ-dependent cytokinesis"/>
    <property type="evidence" value="ECO:0007669"/>
    <property type="project" value="TreeGrafter"/>
</dbReference>
<dbReference type="GO" id="GO:0030428">
    <property type="term" value="C:cell septum"/>
    <property type="evidence" value="ECO:0007669"/>
    <property type="project" value="TreeGrafter"/>
</dbReference>
<gene>
    <name evidence="9" type="ORF">CPJCM30710_28470</name>
</gene>